<dbReference type="EMBL" id="ML769417">
    <property type="protein sequence ID" value="KAE9404385.1"/>
    <property type="molecule type" value="Genomic_DNA"/>
</dbReference>
<evidence type="ECO:0000313" key="1">
    <source>
        <dbReference type="EMBL" id="KAE9404385.1"/>
    </source>
</evidence>
<accession>A0A6A4I6J2</accession>
<protein>
    <submittedName>
        <fullName evidence="1">Uncharacterized protein</fullName>
    </submittedName>
</protein>
<keyword evidence="2" id="KW-1185">Reference proteome</keyword>
<sequence length="87" mass="9812">MSVGTGTSPFSLSSWEEFSNTTNSITENRNDRLGDDGLNQWTSDIQNWFPRKNHTFPNASKTTGLSIIGMIMIHQSFKPHLPLNPNF</sequence>
<evidence type="ECO:0000313" key="2">
    <source>
        <dbReference type="Proteomes" id="UP000799118"/>
    </source>
</evidence>
<dbReference type="Proteomes" id="UP000799118">
    <property type="component" value="Unassembled WGS sequence"/>
</dbReference>
<proteinExistence type="predicted"/>
<reference evidence="1" key="1">
    <citation type="journal article" date="2019" name="Environ. Microbiol.">
        <title>Fungal ecological strategies reflected in gene transcription - a case study of two litter decomposers.</title>
        <authorList>
            <person name="Barbi F."/>
            <person name="Kohler A."/>
            <person name="Barry K."/>
            <person name="Baskaran P."/>
            <person name="Daum C."/>
            <person name="Fauchery L."/>
            <person name="Ihrmark K."/>
            <person name="Kuo A."/>
            <person name="LaButti K."/>
            <person name="Lipzen A."/>
            <person name="Morin E."/>
            <person name="Grigoriev I.V."/>
            <person name="Henrissat B."/>
            <person name="Lindahl B."/>
            <person name="Martin F."/>
        </authorList>
    </citation>
    <scope>NUCLEOTIDE SEQUENCE</scope>
    <source>
        <strain evidence="1">JB14</strain>
    </source>
</reference>
<name>A0A6A4I6J2_9AGAR</name>
<organism evidence="1 2">
    <name type="scientific">Gymnopus androsaceus JB14</name>
    <dbReference type="NCBI Taxonomy" id="1447944"/>
    <lineage>
        <taxon>Eukaryota</taxon>
        <taxon>Fungi</taxon>
        <taxon>Dikarya</taxon>
        <taxon>Basidiomycota</taxon>
        <taxon>Agaricomycotina</taxon>
        <taxon>Agaricomycetes</taxon>
        <taxon>Agaricomycetidae</taxon>
        <taxon>Agaricales</taxon>
        <taxon>Marasmiineae</taxon>
        <taxon>Omphalotaceae</taxon>
        <taxon>Gymnopus</taxon>
    </lineage>
</organism>
<gene>
    <name evidence="1" type="ORF">BT96DRAFT_427137</name>
</gene>
<dbReference type="AlphaFoldDB" id="A0A6A4I6J2"/>